<dbReference type="Gene3D" id="3.30.420.10">
    <property type="entry name" value="Ribonuclease H-like superfamily/Ribonuclease H"/>
    <property type="match status" value="1"/>
</dbReference>
<dbReference type="GO" id="GO:0004523">
    <property type="term" value="F:RNA-DNA hybrid ribonuclease activity"/>
    <property type="evidence" value="ECO:0007669"/>
    <property type="project" value="InterPro"/>
</dbReference>
<evidence type="ECO:0000259" key="1">
    <source>
        <dbReference type="PROSITE" id="PS50879"/>
    </source>
</evidence>
<comment type="caution">
    <text evidence="2">The sequence shown here is derived from an EMBL/GenBank/DDBJ whole genome shotgun (WGS) entry which is preliminary data.</text>
</comment>
<gene>
    <name evidence="2" type="ORF">Slati_0869600</name>
</gene>
<reference evidence="2" key="1">
    <citation type="submission" date="2020-06" db="EMBL/GenBank/DDBJ databases">
        <authorList>
            <person name="Li T."/>
            <person name="Hu X."/>
            <person name="Zhang T."/>
            <person name="Song X."/>
            <person name="Zhang H."/>
            <person name="Dai N."/>
            <person name="Sheng W."/>
            <person name="Hou X."/>
            <person name="Wei L."/>
        </authorList>
    </citation>
    <scope>NUCLEOTIDE SEQUENCE</scope>
    <source>
        <strain evidence="2">KEN1</strain>
        <tissue evidence="2">Leaf</tissue>
    </source>
</reference>
<accession>A0AAW2XN16</accession>
<dbReference type="PANTHER" id="PTHR47723:SF19">
    <property type="entry name" value="POLYNUCLEOTIDYL TRANSFERASE, RIBONUCLEASE H-LIKE SUPERFAMILY PROTEIN"/>
    <property type="match status" value="1"/>
</dbReference>
<dbReference type="InterPro" id="IPR044730">
    <property type="entry name" value="RNase_H-like_dom_plant"/>
</dbReference>
<dbReference type="EMBL" id="JACGWN010000003">
    <property type="protein sequence ID" value="KAL0455304.1"/>
    <property type="molecule type" value="Genomic_DNA"/>
</dbReference>
<proteinExistence type="predicted"/>
<sequence length="138" mass="15501">MAYLHNLQKNEQMKPEHVHGDFFAVNSPNIPLQPKAKQHKAIIIHWRKPQEGWYKLNTDQASKGNPGISGTGGILRDHLGQVIFAFQEPLGVTSNTQAELRAIYRGLKLCIEKGFHNIWIETDAIAIIKLISTPRQGA</sequence>
<name>A0AAW2XN16_9LAMI</name>
<feature type="domain" description="RNase H type-1" evidence="1">
    <location>
        <begin position="50"/>
        <end position="138"/>
    </location>
</feature>
<dbReference type="InterPro" id="IPR036397">
    <property type="entry name" value="RNaseH_sf"/>
</dbReference>
<dbReference type="CDD" id="cd06222">
    <property type="entry name" value="RNase_H_like"/>
    <property type="match status" value="1"/>
</dbReference>
<dbReference type="InterPro" id="IPR053151">
    <property type="entry name" value="RNase_H-like"/>
</dbReference>
<evidence type="ECO:0000313" key="2">
    <source>
        <dbReference type="EMBL" id="KAL0455304.1"/>
    </source>
</evidence>
<dbReference type="SUPFAM" id="SSF53098">
    <property type="entry name" value="Ribonuclease H-like"/>
    <property type="match status" value="1"/>
</dbReference>
<dbReference type="AlphaFoldDB" id="A0AAW2XN16"/>
<dbReference type="Pfam" id="PF13456">
    <property type="entry name" value="RVT_3"/>
    <property type="match status" value="1"/>
</dbReference>
<dbReference type="InterPro" id="IPR002156">
    <property type="entry name" value="RNaseH_domain"/>
</dbReference>
<dbReference type="PROSITE" id="PS50879">
    <property type="entry name" value="RNASE_H_1"/>
    <property type="match status" value="1"/>
</dbReference>
<dbReference type="GO" id="GO:0003676">
    <property type="term" value="F:nucleic acid binding"/>
    <property type="evidence" value="ECO:0007669"/>
    <property type="project" value="InterPro"/>
</dbReference>
<dbReference type="InterPro" id="IPR012337">
    <property type="entry name" value="RNaseH-like_sf"/>
</dbReference>
<organism evidence="2">
    <name type="scientific">Sesamum latifolium</name>
    <dbReference type="NCBI Taxonomy" id="2727402"/>
    <lineage>
        <taxon>Eukaryota</taxon>
        <taxon>Viridiplantae</taxon>
        <taxon>Streptophyta</taxon>
        <taxon>Embryophyta</taxon>
        <taxon>Tracheophyta</taxon>
        <taxon>Spermatophyta</taxon>
        <taxon>Magnoliopsida</taxon>
        <taxon>eudicotyledons</taxon>
        <taxon>Gunneridae</taxon>
        <taxon>Pentapetalae</taxon>
        <taxon>asterids</taxon>
        <taxon>lamiids</taxon>
        <taxon>Lamiales</taxon>
        <taxon>Pedaliaceae</taxon>
        <taxon>Sesamum</taxon>
    </lineage>
</organism>
<protein>
    <submittedName>
        <fullName evidence="2">Ribonuclease H protein</fullName>
    </submittedName>
</protein>
<reference evidence="2" key="2">
    <citation type="journal article" date="2024" name="Plant">
        <title>Genomic evolution and insights into agronomic trait innovations of Sesamum species.</title>
        <authorList>
            <person name="Miao H."/>
            <person name="Wang L."/>
            <person name="Qu L."/>
            <person name="Liu H."/>
            <person name="Sun Y."/>
            <person name="Le M."/>
            <person name="Wang Q."/>
            <person name="Wei S."/>
            <person name="Zheng Y."/>
            <person name="Lin W."/>
            <person name="Duan Y."/>
            <person name="Cao H."/>
            <person name="Xiong S."/>
            <person name="Wang X."/>
            <person name="Wei L."/>
            <person name="Li C."/>
            <person name="Ma Q."/>
            <person name="Ju M."/>
            <person name="Zhao R."/>
            <person name="Li G."/>
            <person name="Mu C."/>
            <person name="Tian Q."/>
            <person name="Mei H."/>
            <person name="Zhang T."/>
            <person name="Gao T."/>
            <person name="Zhang H."/>
        </authorList>
    </citation>
    <scope>NUCLEOTIDE SEQUENCE</scope>
    <source>
        <strain evidence="2">KEN1</strain>
    </source>
</reference>
<dbReference type="PANTHER" id="PTHR47723">
    <property type="entry name" value="OS05G0353850 PROTEIN"/>
    <property type="match status" value="1"/>
</dbReference>